<dbReference type="AlphaFoldDB" id="A0A151NZ78"/>
<evidence type="ECO:0000313" key="2">
    <source>
        <dbReference type="Proteomes" id="UP000050525"/>
    </source>
</evidence>
<protein>
    <submittedName>
        <fullName evidence="1">Uncharacterized protein</fullName>
    </submittedName>
</protein>
<keyword evidence="2" id="KW-1185">Reference proteome</keyword>
<organism evidence="1 2">
    <name type="scientific">Alligator mississippiensis</name>
    <name type="common">American alligator</name>
    <dbReference type="NCBI Taxonomy" id="8496"/>
    <lineage>
        <taxon>Eukaryota</taxon>
        <taxon>Metazoa</taxon>
        <taxon>Chordata</taxon>
        <taxon>Craniata</taxon>
        <taxon>Vertebrata</taxon>
        <taxon>Euteleostomi</taxon>
        <taxon>Archelosauria</taxon>
        <taxon>Archosauria</taxon>
        <taxon>Crocodylia</taxon>
        <taxon>Alligatoridae</taxon>
        <taxon>Alligatorinae</taxon>
        <taxon>Alligator</taxon>
    </lineage>
</organism>
<comment type="caution">
    <text evidence="1">The sequence shown here is derived from an EMBL/GenBank/DDBJ whole genome shotgun (WGS) entry which is preliminary data.</text>
</comment>
<reference evidence="1 2" key="1">
    <citation type="journal article" date="2012" name="Genome Biol.">
        <title>Sequencing three crocodilian genomes to illuminate the evolution of archosaurs and amniotes.</title>
        <authorList>
            <person name="St John J.A."/>
            <person name="Braun E.L."/>
            <person name="Isberg S.R."/>
            <person name="Miles L.G."/>
            <person name="Chong A.Y."/>
            <person name="Gongora J."/>
            <person name="Dalzell P."/>
            <person name="Moran C."/>
            <person name="Bed'hom B."/>
            <person name="Abzhanov A."/>
            <person name="Burgess S.C."/>
            <person name="Cooksey A.M."/>
            <person name="Castoe T.A."/>
            <person name="Crawford N.G."/>
            <person name="Densmore L.D."/>
            <person name="Drew J.C."/>
            <person name="Edwards S.V."/>
            <person name="Faircloth B.C."/>
            <person name="Fujita M.K."/>
            <person name="Greenwold M.J."/>
            <person name="Hoffmann F.G."/>
            <person name="Howard J.M."/>
            <person name="Iguchi T."/>
            <person name="Janes D.E."/>
            <person name="Khan S.Y."/>
            <person name="Kohno S."/>
            <person name="de Koning A.J."/>
            <person name="Lance S.L."/>
            <person name="McCarthy F.M."/>
            <person name="McCormack J.E."/>
            <person name="Merchant M.E."/>
            <person name="Peterson D.G."/>
            <person name="Pollock D.D."/>
            <person name="Pourmand N."/>
            <person name="Raney B.J."/>
            <person name="Roessler K.A."/>
            <person name="Sanford J.R."/>
            <person name="Sawyer R.H."/>
            <person name="Schmidt C.J."/>
            <person name="Triplett E.W."/>
            <person name="Tuberville T.D."/>
            <person name="Venegas-Anaya M."/>
            <person name="Howard J.T."/>
            <person name="Jarvis E.D."/>
            <person name="Guillette L.J.Jr."/>
            <person name="Glenn T.C."/>
            <person name="Green R.E."/>
            <person name="Ray D.A."/>
        </authorList>
    </citation>
    <scope>NUCLEOTIDE SEQUENCE [LARGE SCALE GENOMIC DNA]</scope>
    <source>
        <strain evidence="1">KSC_2009_1</strain>
    </source>
</reference>
<evidence type="ECO:0000313" key="1">
    <source>
        <dbReference type="EMBL" id="KYO42084.1"/>
    </source>
</evidence>
<dbReference type="EMBL" id="AKHW03001485">
    <property type="protein sequence ID" value="KYO42084.1"/>
    <property type="molecule type" value="Genomic_DNA"/>
</dbReference>
<dbReference type="Proteomes" id="UP000050525">
    <property type="component" value="Unassembled WGS sequence"/>
</dbReference>
<gene>
    <name evidence="1" type="ORF">Y1Q_0002727</name>
</gene>
<proteinExistence type="predicted"/>
<accession>A0A151NZ78</accession>
<sequence length="73" mass="7879">MDLCCCISDTMGNAICPVCSFVSLESKKGLMIDANENAPVHFNGAGSGHERSVLQDAELFGILYMHVLKFVSI</sequence>
<name>A0A151NZ78_ALLMI</name>